<dbReference type="Proteomes" id="UP001209276">
    <property type="component" value="Unassembled WGS sequence"/>
</dbReference>
<dbReference type="RefSeq" id="WP_087443420.1">
    <property type="nucleotide sequence ID" value="NZ_CABMNB010000033.1"/>
</dbReference>
<dbReference type="Proteomes" id="UP000315377">
    <property type="component" value="Chromosome"/>
</dbReference>
<evidence type="ECO:0000313" key="3">
    <source>
        <dbReference type="Proteomes" id="UP000315377"/>
    </source>
</evidence>
<reference evidence="1 4" key="2">
    <citation type="submission" date="2022-05" db="EMBL/GenBank/DDBJ databases">
        <title>Genome Sequencing of Bee-Associated Microbes.</title>
        <authorList>
            <person name="Dunlap C."/>
        </authorList>
    </citation>
    <scope>NUCLEOTIDE SEQUENCE [LARGE SCALE GENOMIC DNA]</scope>
    <source>
        <strain evidence="1 4">NRRL B-14613</strain>
    </source>
</reference>
<evidence type="ECO:0000313" key="4">
    <source>
        <dbReference type="Proteomes" id="UP001209276"/>
    </source>
</evidence>
<dbReference type="GeneID" id="76996938"/>
<accession>A0AAP9DU37</accession>
<evidence type="ECO:0000313" key="2">
    <source>
        <dbReference type="EMBL" id="QDM44353.1"/>
    </source>
</evidence>
<dbReference type="AlphaFoldDB" id="A0AAP9DU37"/>
<organism evidence="2 3">
    <name type="scientific">Paenibacillus thiaminolyticus</name>
    <name type="common">Bacillus thiaminolyticus</name>
    <dbReference type="NCBI Taxonomy" id="49283"/>
    <lineage>
        <taxon>Bacteria</taxon>
        <taxon>Bacillati</taxon>
        <taxon>Bacillota</taxon>
        <taxon>Bacilli</taxon>
        <taxon>Bacillales</taxon>
        <taxon>Paenibacillaceae</taxon>
        <taxon>Paenibacillus</taxon>
    </lineage>
</organism>
<reference evidence="2 3" key="1">
    <citation type="submission" date="2019-07" db="EMBL/GenBank/DDBJ databases">
        <title>Paenibacillus thiaminolyticus NRRL B-4156.</title>
        <authorList>
            <person name="Hehnly C."/>
            <person name="Zhang L."/>
        </authorList>
    </citation>
    <scope>NUCLEOTIDE SEQUENCE [LARGE SCALE GENOMIC DNA]</scope>
    <source>
        <strain evidence="2 3">NRRL B-4156</strain>
    </source>
</reference>
<gene>
    <name evidence="2" type="ORF">FLT43_13300</name>
    <name evidence="1" type="ORF">M5W83_23355</name>
</gene>
<evidence type="ECO:0000313" key="1">
    <source>
        <dbReference type="EMBL" id="MCY9610098.1"/>
    </source>
</evidence>
<protein>
    <submittedName>
        <fullName evidence="2">Uncharacterized protein</fullName>
    </submittedName>
</protein>
<keyword evidence="4" id="KW-1185">Reference proteome</keyword>
<dbReference type="EMBL" id="CP041405">
    <property type="protein sequence ID" value="QDM44353.1"/>
    <property type="molecule type" value="Genomic_DNA"/>
</dbReference>
<dbReference type="EMBL" id="JAMDMM010000049">
    <property type="protein sequence ID" value="MCY9610098.1"/>
    <property type="molecule type" value="Genomic_DNA"/>
</dbReference>
<name>A0AAP9DU37_PANTH</name>
<proteinExistence type="predicted"/>
<sequence length="143" mass="16914">MITIRRDGKTYYLEMTQDGNNRWIVKYQKVKIATFYRTPYSWRMETKRKSTLLPVLSEAIKQLNQRDFNEFPVVIDGEHISIRVISNHQYVVTIKDNIELLIYFDGYTWKVRGEGAIKYRYIATPVISYLRNYAAASSHLDGH</sequence>